<protein>
    <recommendedName>
        <fullName evidence="3">OmpR/PhoB-type domain-containing protein</fullName>
    </recommendedName>
</protein>
<accession>A0A4Q1VAR1</accession>
<dbReference type="SUPFAM" id="SSF48452">
    <property type="entry name" value="TPR-like"/>
    <property type="match status" value="1"/>
</dbReference>
<keyword evidence="1 2" id="KW-0238">DNA-binding</keyword>
<reference evidence="4 5" key="1">
    <citation type="submission" date="2017-03" db="EMBL/GenBank/DDBJ databases">
        <authorList>
            <person name="Safronova V.I."/>
            <person name="Sazanova A.L."/>
            <person name="Chirak E.R."/>
        </authorList>
    </citation>
    <scope>NUCLEOTIDE SEQUENCE [LARGE SCALE GENOMIC DNA]</scope>
    <source>
        <strain evidence="4 5">Opo-243</strain>
    </source>
</reference>
<evidence type="ECO:0000256" key="2">
    <source>
        <dbReference type="PROSITE-ProRule" id="PRU01091"/>
    </source>
</evidence>
<dbReference type="AlphaFoldDB" id="A0A4Q1VAR1"/>
<evidence type="ECO:0000313" key="4">
    <source>
        <dbReference type="EMBL" id="RXT48612.1"/>
    </source>
</evidence>
<evidence type="ECO:0000259" key="3">
    <source>
        <dbReference type="PROSITE" id="PS51755"/>
    </source>
</evidence>
<dbReference type="SUPFAM" id="SSF46894">
    <property type="entry name" value="C-terminal effector domain of the bipartite response regulators"/>
    <property type="match status" value="1"/>
</dbReference>
<gene>
    <name evidence="4" type="ORF">B5V03_11850</name>
</gene>
<dbReference type="InterPro" id="IPR036388">
    <property type="entry name" value="WH-like_DNA-bd_sf"/>
</dbReference>
<keyword evidence="5" id="KW-1185">Reference proteome</keyword>
<dbReference type="InterPro" id="IPR001867">
    <property type="entry name" value="OmpR/PhoB-type_DNA-bd"/>
</dbReference>
<dbReference type="Gene3D" id="3.40.50.10070">
    <property type="entry name" value="TolB, N-terminal domain"/>
    <property type="match status" value="1"/>
</dbReference>
<evidence type="ECO:0000256" key="1">
    <source>
        <dbReference type="ARBA" id="ARBA00023125"/>
    </source>
</evidence>
<dbReference type="OrthoDB" id="9807521at2"/>
<evidence type="ECO:0000313" key="5">
    <source>
        <dbReference type="Proteomes" id="UP000290819"/>
    </source>
</evidence>
<sequence length="529" mass="57851">MATSFIIGPFRLDGSTALLFRGGVPVQLGQRAIAVLRALLEQAGNPVSKDALIKSAWDGLIVEESNLPVQIGALRRVFGQEPGGERWIETLPKYGYRFAGPLKLDPHDRAAAPPAAAASQAATEMLPLPAQPAVAVMPFQNMSGDPQQEYFADGVVEEIITTLSRFRSLFVIARNSSFTYKGRSVDVKQIGRELGVSFVLEGSVRKSADRVRITAQLIDASTRAHLWADRFDGALDDIFDLQDQIARQVVGLLVPKLEHSAIERAKRKPTESLGAYEYYLRGTAAIYRFTIREANVEALQLFKRAIELDPEFASAYGMAAYCYVKDRTNRWPTDDLARDIAETDRLARHAIRLGSDDALALATSAGALAYVVRDLDTGAACIDQALAVNPNLMWASYFAGFIKSWVGEPEAAVVHLMYAMRISPVDPLMPLMQAATAHAHFFAGRYGEASSWANAALRGTPKLLPALRIGASADAFAGQMESAQKAVARLLQINPNERVSNLEAIYGPYRRADDAWRYGEGLRRAGLPL</sequence>
<dbReference type="RefSeq" id="WP_129270346.1">
    <property type="nucleotide sequence ID" value="NZ_MZXW01000016.1"/>
</dbReference>
<dbReference type="GO" id="GO:0000160">
    <property type="term" value="P:phosphorelay signal transduction system"/>
    <property type="evidence" value="ECO:0007669"/>
    <property type="project" value="InterPro"/>
</dbReference>
<organism evidence="4 5">
    <name type="scientific">Bradyrhizobium betae</name>
    <dbReference type="NCBI Taxonomy" id="244734"/>
    <lineage>
        <taxon>Bacteria</taxon>
        <taxon>Pseudomonadati</taxon>
        <taxon>Pseudomonadota</taxon>
        <taxon>Alphaproteobacteria</taxon>
        <taxon>Hyphomicrobiales</taxon>
        <taxon>Nitrobacteraceae</taxon>
        <taxon>Bradyrhizobium</taxon>
    </lineage>
</organism>
<dbReference type="GO" id="GO:0003677">
    <property type="term" value="F:DNA binding"/>
    <property type="evidence" value="ECO:0007669"/>
    <property type="project" value="UniProtKB-UniRule"/>
</dbReference>
<dbReference type="GO" id="GO:0006355">
    <property type="term" value="P:regulation of DNA-templated transcription"/>
    <property type="evidence" value="ECO:0007669"/>
    <property type="project" value="InterPro"/>
</dbReference>
<dbReference type="Gene3D" id="1.10.10.10">
    <property type="entry name" value="Winged helix-like DNA-binding domain superfamily/Winged helix DNA-binding domain"/>
    <property type="match status" value="1"/>
</dbReference>
<dbReference type="InterPro" id="IPR016032">
    <property type="entry name" value="Sig_transdc_resp-reg_C-effctor"/>
</dbReference>
<dbReference type="Pfam" id="PF00486">
    <property type="entry name" value="Trans_reg_C"/>
    <property type="match status" value="1"/>
</dbReference>
<feature type="DNA-binding region" description="OmpR/PhoB-type" evidence="2">
    <location>
        <begin position="2"/>
        <end position="100"/>
    </location>
</feature>
<dbReference type="CDD" id="cd00383">
    <property type="entry name" value="trans_reg_C"/>
    <property type="match status" value="1"/>
</dbReference>
<dbReference type="EMBL" id="MZXW01000016">
    <property type="protein sequence ID" value="RXT48612.1"/>
    <property type="molecule type" value="Genomic_DNA"/>
</dbReference>
<name>A0A4Q1VAR1_9BRAD</name>
<proteinExistence type="predicted"/>
<dbReference type="PROSITE" id="PS51755">
    <property type="entry name" value="OMPR_PHOB"/>
    <property type="match status" value="1"/>
</dbReference>
<dbReference type="Proteomes" id="UP000290819">
    <property type="component" value="Unassembled WGS sequence"/>
</dbReference>
<dbReference type="InterPro" id="IPR011990">
    <property type="entry name" value="TPR-like_helical_dom_sf"/>
</dbReference>
<feature type="domain" description="OmpR/PhoB-type" evidence="3">
    <location>
        <begin position="2"/>
        <end position="100"/>
    </location>
</feature>
<comment type="caution">
    <text evidence="4">The sequence shown here is derived from an EMBL/GenBank/DDBJ whole genome shotgun (WGS) entry which is preliminary data.</text>
</comment>
<dbReference type="Gene3D" id="1.25.40.10">
    <property type="entry name" value="Tetratricopeptide repeat domain"/>
    <property type="match status" value="1"/>
</dbReference>
<dbReference type="SMART" id="SM00862">
    <property type="entry name" value="Trans_reg_C"/>
    <property type="match status" value="1"/>
</dbReference>